<feature type="transmembrane region" description="Helical" evidence="6">
    <location>
        <begin position="226"/>
        <end position="249"/>
    </location>
</feature>
<feature type="transmembrane region" description="Helical" evidence="6">
    <location>
        <begin position="564"/>
        <end position="585"/>
    </location>
</feature>
<feature type="transmembrane region" description="Helical" evidence="6">
    <location>
        <begin position="59"/>
        <end position="75"/>
    </location>
</feature>
<evidence type="ECO:0000313" key="9">
    <source>
        <dbReference type="Proteomes" id="UP000707535"/>
    </source>
</evidence>
<evidence type="ECO:0000256" key="3">
    <source>
        <dbReference type="ARBA" id="ARBA00022692"/>
    </source>
</evidence>
<sequence length="640" mass="72183">MLYFKLALSDIKQNKLSYWPFFWAITVLTVINLIFQLLTLNPGNDSLLGGDSVQRMLSFGTQIIFLLTIIIALYVHNFIMRQRKKQLSLYYVIGLEQKHLSFISILEDSLAQLTSLLSGIVISLLLSKVVFLILAKLTDLGINYKFSLTTKAFANVIELFIVLLLVFCVIDVLSIHHLNPLTMANENIEGEPKSNWVIGILSLATLISGYYLALSIKAPLAGISRFFIAVVLVIIGTYTLFIAGSIVLLKMLKKRKKYFYQPTHFITISGLLSRMKENATGLASICILLTMAILTAIVTFSIYLGINDYVHQSTPYDAMIVDQIQKRSPAEARKTIEPTLTKNNVQIKKQVNMKMTTPDAFEVIGNTLKPNLRKANTTIAVITAHDYDKIQGTKTHLKNNQLLVQSDKQAKMPQERIIISNHVYEIKQKINNFKFAFNYQNTVLPPTWIVVSSWKQAKDFSNEEALLASGFKLKGTSKDQLEAGEKLTKDLSYSVFHSQVETKKSLNSIYGSILFLGIILSSTFIVATALIIYYKQLTEGYSDQRRFKILQNVGLSRKEVKKTIHSQILLIFFSPLILATIHLAFALPTINKLLKSMALISNTTSFIIIACGVIGVFAFVYLISYWLTSNVYYRLVEQKN</sequence>
<protein>
    <recommendedName>
        <fullName evidence="7">ABC3 transporter permease C-terminal domain-containing protein</fullName>
    </recommendedName>
</protein>
<comment type="similarity">
    <text evidence="6">Belongs to the ABC-4 integral membrane protein family.</text>
</comment>
<feature type="transmembrane region" description="Helical" evidence="6">
    <location>
        <begin position="513"/>
        <end position="534"/>
    </location>
</feature>
<dbReference type="GO" id="GO:0055085">
    <property type="term" value="P:transmembrane transport"/>
    <property type="evidence" value="ECO:0007669"/>
    <property type="project" value="UniProtKB-UniRule"/>
</dbReference>
<dbReference type="InterPro" id="IPR003838">
    <property type="entry name" value="ABC3_permease_C"/>
</dbReference>
<feature type="transmembrane region" description="Helical" evidence="6">
    <location>
        <begin position="156"/>
        <end position="176"/>
    </location>
</feature>
<comment type="subcellular location">
    <subcellularLocation>
        <location evidence="1 6">Cell membrane</location>
        <topology evidence="1 6">Multi-pass membrane protein</topology>
    </subcellularLocation>
</comment>
<gene>
    <name evidence="8" type="ORF">K8V00_05755</name>
</gene>
<dbReference type="Pfam" id="PF02687">
    <property type="entry name" value="FtsX"/>
    <property type="match status" value="2"/>
</dbReference>
<dbReference type="InterPro" id="IPR027022">
    <property type="entry name" value="ABC_permease_BceB-typ"/>
</dbReference>
<feature type="transmembrane region" description="Helical" evidence="6">
    <location>
        <begin position="21"/>
        <end position="39"/>
    </location>
</feature>
<feature type="transmembrane region" description="Helical" evidence="6">
    <location>
        <begin position="112"/>
        <end position="135"/>
    </location>
</feature>
<dbReference type="PANTHER" id="PTHR46795:SF3">
    <property type="entry name" value="ABC TRANSPORTER PERMEASE"/>
    <property type="match status" value="1"/>
</dbReference>
<feature type="transmembrane region" description="Helical" evidence="6">
    <location>
        <begin position="196"/>
        <end position="214"/>
    </location>
</feature>
<feature type="transmembrane region" description="Helical" evidence="6">
    <location>
        <begin position="282"/>
        <end position="306"/>
    </location>
</feature>
<dbReference type="PIRSF" id="PIRSF018968">
    <property type="entry name" value="ABC_permease_BceB"/>
    <property type="match status" value="1"/>
</dbReference>
<reference evidence="8" key="2">
    <citation type="submission" date="2021-09" db="EMBL/GenBank/DDBJ databases">
        <authorList>
            <person name="Gilroy R."/>
        </authorList>
    </citation>
    <scope>NUCLEOTIDE SEQUENCE</scope>
    <source>
        <strain evidence="8">CHK174-6876</strain>
    </source>
</reference>
<reference evidence="8" key="1">
    <citation type="journal article" date="2021" name="PeerJ">
        <title>Extensive microbial diversity within the chicken gut microbiome revealed by metagenomics and culture.</title>
        <authorList>
            <person name="Gilroy R."/>
            <person name="Ravi A."/>
            <person name="Getino M."/>
            <person name="Pursley I."/>
            <person name="Horton D.L."/>
            <person name="Alikhan N.F."/>
            <person name="Baker D."/>
            <person name="Gharbi K."/>
            <person name="Hall N."/>
            <person name="Watson M."/>
            <person name="Adriaenssens E.M."/>
            <person name="Foster-Nyarko E."/>
            <person name="Jarju S."/>
            <person name="Secka A."/>
            <person name="Antonio M."/>
            <person name="Oren A."/>
            <person name="Chaudhuri R.R."/>
            <person name="La Ragione R."/>
            <person name="Hildebrand F."/>
            <person name="Pallen M.J."/>
        </authorList>
    </citation>
    <scope>NUCLEOTIDE SEQUENCE</scope>
    <source>
        <strain evidence="8">CHK174-6876</strain>
    </source>
</reference>
<accession>A0A921FAD8</accession>
<organism evidence="8 9">
    <name type="scientific">Ligilactobacillus acidipiscis</name>
    <dbReference type="NCBI Taxonomy" id="89059"/>
    <lineage>
        <taxon>Bacteria</taxon>
        <taxon>Bacillati</taxon>
        <taxon>Bacillota</taxon>
        <taxon>Bacilli</taxon>
        <taxon>Lactobacillales</taxon>
        <taxon>Lactobacillaceae</taxon>
        <taxon>Ligilactobacillus</taxon>
    </lineage>
</organism>
<evidence type="ECO:0000256" key="6">
    <source>
        <dbReference type="PIRNR" id="PIRNR018968"/>
    </source>
</evidence>
<dbReference type="InterPro" id="IPR052536">
    <property type="entry name" value="ABC-4_Integral_Memb_Prot"/>
</dbReference>
<feature type="transmembrane region" description="Helical" evidence="6">
    <location>
        <begin position="606"/>
        <end position="627"/>
    </location>
</feature>
<comment type="caution">
    <text evidence="8">The sequence shown here is derived from an EMBL/GenBank/DDBJ whole genome shotgun (WGS) entry which is preliminary data.</text>
</comment>
<evidence type="ECO:0000256" key="4">
    <source>
        <dbReference type="ARBA" id="ARBA00022989"/>
    </source>
</evidence>
<keyword evidence="6" id="KW-0813">Transport</keyword>
<evidence type="ECO:0000313" key="8">
    <source>
        <dbReference type="EMBL" id="HJE97107.1"/>
    </source>
</evidence>
<feature type="domain" description="ABC3 transporter permease C-terminal" evidence="7">
    <location>
        <begin position="519"/>
        <end position="630"/>
    </location>
</feature>
<dbReference type="AlphaFoldDB" id="A0A921FAD8"/>
<evidence type="ECO:0000256" key="2">
    <source>
        <dbReference type="ARBA" id="ARBA00022475"/>
    </source>
</evidence>
<proteinExistence type="inferred from homology"/>
<name>A0A921FAD8_9LACO</name>
<dbReference type="PANTHER" id="PTHR46795">
    <property type="entry name" value="ABC TRANSPORTER PERMEASE-RELATED-RELATED"/>
    <property type="match status" value="1"/>
</dbReference>
<evidence type="ECO:0000256" key="5">
    <source>
        <dbReference type="ARBA" id="ARBA00023136"/>
    </source>
</evidence>
<feature type="domain" description="ABC3 transporter permease C-terminal" evidence="7">
    <location>
        <begin position="63"/>
        <end position="175"/>
    </location>
</feature>
<dbReference type="EMBL" id="DYXG01000056">
    <property type="protein sequence ID" value="HJE97107.1"/>
    <property type="molecule type" value="Genomic_DNA"/>
</dbReference>
<keyword evidence="4 6" id="KW-1133">Transmembrane helix</keyword>
<evidence type="ECO:0000256" key="1">
    <source>
        <dbReference type="ARBA" id="ARBA00004651"/>
    </source>
</evidence>
<dbReference type="GO" id="GO:0005886">
    <property type="term" value="C:plasma membrane"/>
    <property type="evidence" value="ECO:0007669"/>
    <property type="project" value="UniProtKB-SubCell"/>
</dbReference>
<keyword evidence="3 6" id="KW-0812">Transmembrane</keyword>
<keyword evidence="5 6" id="KW-0472">Membrane</keyword>
<evidence type="ECO:0000259" key="7">
    <source>
        <dbReference type="Pfam" id="PF02687"/>
    </source>
</evidence>
<keyword evidence="2 6" id="KW-1003">Cell membrane</keyword>
<dbReference type="Proteomes" id="UP000707535">
    <property type="component" value="Unassembled WGS sequence"/>
</dbReference>